<feature type="compositionally biased region" description="Basic residues" evidence="1">
    <location>
        <begin position="10"/>
        <end position="22"/>
    </location>
</feature>
<reference evidence="2 3" key="1">
    <citation type="journal article" date="2019" name="Nat. Ecol. Evol.">
        <title>Megaphylogeny resolves global patterns of mushroom evolution.</title>
        <authorList>
            <person name="Varga T."/>
            <person name="Krizsan K."/>
            <person name="Foldi C."/>
            <person name="Dima B."/>
            <person name="Sanchez-Garcia M."/>
            <person name="Sanchez-Ramirez S."/>
            <person name="Szollosi G.J."/>
            <person name="Szarkandi J.G."/>
            <person name="Papp V."/>
            <person name="Albert L."/>
            <person name="Andreopoulos W."/>
            <person name="Angelini C."/>
            <person name="Antonin V."/>
            <person name="Barry K.W."/>
            <person name="Bougher N.L."/>
            <person name="Buchanan P."/>
            <person name="Buyck B."/>
            <person name="Bense V."/>
            <person name="Catcheside P."/>
            <person name="Chovatia M."/>
            <person name="Cooper J."/>
            <person name="Damon W."/>
            <person name="Desjardin D."/>
            <person name="Finy P."/>
            <person name="Geml J."/>
            <person name="Haridas S."/>
            <person name="Hughes K."/>
            <person name="Justo A."/>
            <person name="Karasinski D."/>
            <person name="Kautmanova I."/>
            <person name="Kiss B."/>
            <person name="Kocsube S."/>
            <person name="Kotiranta H."/>
            <person name="LaButti K.M."/>
            <person name="Lechner B.E."/>
            <person name="Liimatainen K."/>
            <person name="Lipzen A."/>
            <person name="Lukacs Z."/>
            <person name="Mihaltcheva S."/>
            <person name="Morgado L.N."/>
            <person name="Niskanen T."/>
            <person name="Noordeloos M.E."/>
            <person name="Ohm R.A."/>
            <person name="Ortiz-Santana B."/>
            <person name="Ovrebo C."/>
            <person name="Racz N."/>
            <person name="Riley R."/>
            <person name="Savchenko A."/>
            <person name="Shiryaev A."/>
            <person name="Soop K."/>
            <person name="Spirin V."/>
            <person name="Szebenyi C."/>
            <person name="Tomsovsky M."/>
            <person name="Tulloss R.E."/>
            <person name="Uehling J."/>
            <person name="Grigoriev I.V."/>
            <person name="Vagvolgyi C."/>
            <person name="Papp T."/>
            <person name="Martin F.M."/>
            <person name="Miettinen O."/>
            <person name="Hibbett D.S."/>
            <person name="Nagy L.G."/>
        </authorList>
    </citation>
    <scope>NUCLEOTIDE SEQUENCE [LARGE SCALE GENOMIC DNA]</scope>
    <source>
        <strain evidence="2 3">FP101781</strain>
    </source>
</reference>
<protein>
    <submittedName>
        <fullName evidence="2">Uncharacterized protein</fullName>
    </submittedName>
</protein>
<name>A0A4Y7S8G3_COPMI</name>
<feature type="region of interest" description="Disordered" evidence="1">
    <location>
        <begin position="1"/>
        <end position="23"/>
    </location>
</feature>
<dbReference type="AlphaFoldDB" id="A0A4Y7S8G3"/>
<evidence type="ECO:0000313" key="2">
    <source>
        <dbReference type="EMBL" id="TEB17450.1"/>
    </source>
</evidence>
<dbReference type="EMBL" id="QPFP01000305">
    <property type="protein sequence ID" value="TEB17450.1"/>
    <property type="molecule type" value="Genomic_DNA"/>
</dbReference>
<gene>
    <name evidence="2" type="ORF">FA13DRAFT_768305</name>
</gene>
<organism evidence="2 3">
    <name type="scientific">Coprinellus micaceus</name>
    <name type="common">Glistening ink-cap mushroom</name>
    <name type="synonym">Coprinus micaceus</name>
    <dbReference type="NCBI Taxonomy" id="71717"/>
    <lineage>
        <taxon>Eukaryota</taxon>
        <taxon>Fungi</taxon>
        <taxon>Dikarya</taxon>
        <taxon>Basidiomycota</taxon>
        <taxon>Agaricomycotina</taxon>
        <taxon>Agaricomycetes</taxon>
        <taxon>Agaricomycetidae</taxon>
        <taxon>Agaricales</taxon>
        <taxon>Agaricineae</taxon>
        <taxon>Psathyrellaceae</taxon>
        <taxon>Coprinellus</taxon>
    </lineage>
</organism>
<dbReference type="Proteomes" id="UP000298030">
    <property type="component" value="Unassembled WGS sequence"/>
</dbReference>
<proteinExistence type="predicted"/>
<sequence length="168" mass="18631">MGWKGVGERSHRKLLPSHRRSFPKSSVVRKATLTIPGVRRSQPSQTPGRLCQSVARSMSQEAGTFEIQFPSHALFLCWVGGRSKAVPFSLLSGRKDLSANPVANIEVPPVPHIPRVTTARLVNRHHPVRWRPKISPWNPSTSFPAAFPSTLRCFSWSAERGIGEGFCV</sequence>
<evidence type="ECO:0000313" key="3">
    <source>
        <dbReference type="Proteomes" id="UP000298030"/>
    </source>
</evidence>
<comment type="caution">
    <text evidence="2">The sequence shown here is derived from an EMBL/GenBank/DDBJ whole genome shotgun (WGS) entry which is preliminary data.</text>
</comment>
<accession>A0A4Y7S8G3</accession>
<evidence type="ECO:0000256" key="1">
    <source>
        <dbReference type="SAM" id="MobiDB-lite"/>
    </source>
</evidence>
<keyword evidence="3" id="KW-1185">Reference proteome</keyword>